<feature type="chain" id="PRO_5011689858" evidence="2">
    <location>
        <begin position="20"/>
        <end position="340"/>
    </location>
</feature>
<dbReference type="PANTHER" id="PTHR33376">
    <property type="match status" value="1"/>
</dbReference>
<reference evidence="3 4" key="1">
    <citation type="submission" date="2016-10" db="EMBL/GenBank/DDBJ databases">
        <authorList>
            <person name="de Groot N.N."/>
        </authorList>
    </citation>
    <scope>NUCLEOTIDE SEQUENCE [LARGE SCALE GENOMIC DNA]</scope>
    <source>
        <strain evidence="3 4">DSM 5885</strain>
    </source>
</reference>
<name>A0A1G8K2M0_9RHOO</name>
<evidence type="ECO:0000313" key="3">
    <source>
        <dbReference type="EMBL" id="SDI37617.1"/>
    </source>
</evidence>
<dbReference type="Gene3D" id="3.40.190.170">
    <property type="entry name" value="Bacterial extracellular solute-binding protein, family 7"/>
    <property type="match status" value="1"/>
</dbReference>
<dbReference type="OrthoDB" id="9794826at2"/>
<feature type="signal peptide" evidence="2">
    <location>
        <begin position="1"/>
        <end position="19"/>
    </location>
</feature>
<proteinExistence type="predicted"/>
<sequence length="340" mass="37261">MCKQRLRSTFAALAMAVMAAPGLAQVVELKMSHYLPSVNVISADFLGAWAAEVEKRAGGKAKITIYPAGSSFGQIDRQLDQVKSGVVDIAFGLVGVPRDRLPRTELVELPFLAPDRSTANKALWAVAKKDLEKEYPGLKLLALTVDMTYLHTKGRAVKSIDDLKGLRVRAPSVTVNKILADIGSVPVNMPPVQVYESLEKGVIDGTVFAWDPIASYRLAEVLDNHVDNVVSAVSFWFAMNEKKYNALPPEVRAAIDAVSGDNLIPRFDAWFEKWSKAGVDAAKARRSSIVKLPDAEVARWKKNSEKVIEDRLVELEGRGVKDARAVYQDMQAAMQAASKK</sequence>
<protein>
    <submittedName>
        <fullName evidence="3">TRAP-type C4-dicarboxylate transport system, substrate-binding protein</fullName>
    </submittedName>
</protein>
<gene>
    <name evidence="3" type="ORF">SAMN05660652_03329</name>
</gene>
<dbReference type="SUPFAM" id="SSF53850">
    <property type="entry name" value="Periplasmic binding protein-like II"/>
    <property type="match status" value="1"/>
</dbReference>
<evidence type="ECO:0000256" key="2">
    <source>
        <dbReference type="SAM" id="SignalP"/>
    </source>
</evidence>
<dbReference type="AlphaFoldDB" id="A0A1G8K2M0"/>
<dbReference type="STRING" id="83767.SAMN05660652_03329"/>
<dbReference type="PANTHER" id="PTHR33376:SF15">
    <property type="entry name" value="BLL6794 PROTEIN"/>
    <property type="match status" value="1"/>
</dbReference>
<dbReference type="Proteomes" id="UP000198607">
    <property type="component" value="Unassembled WGS sequence"/>
</dbReference>
<dbReference type="RefSeq" id="WP_091939205.1">
    <property type="nucleotide sequence ID" value="NZ_FNCY01000017.1"/>
</dbReference>
<evidence type="ECO:0000313" key="4">
    <source>
        <dbReference type="Proteomes" id="UP000198607"/>
    </source>
</evidence>
<dbReference type="InterPro" id="IPR018389">
    <property type="entry name" value="DctP_fam"/>
</dbReference>
<dbReference type="CDD" id="cd13665">
    <property type="entry name" value="PBP2_TRAP_Dctp3_4"/>
    <property type="match status" value="1"/>
</dbReference>
<dbReference type="Pfam" id="PF03480">
    <property type="entry name" value="DctP"/>
    <property type="match status" value="1"/>
</dbReference>
<dbReference type="InterPro" id="IPR038404">
    <property type="entry name" value="TRAP_DctP_sf"/>
</dbReference>
<dbReference type="GO" id="GO:0055085">
    <property type="term" value="P:transmembrane transport"/>
    <property type="evidence" value="ECO:0007669"/>
    <property type="project" value="InterPro"/>
</dbReference>
<organism evidence="3 4">
    <name type="scientific">Propionivibrio dicarboxylicus</name>
    <dbReference type="NCBI Taxonomy" id="83767"/>
    <lineage>
        <taxon>Bacteria</taxon>
        <taxon>Pseudomonadati</taxon>
        <taxon>Pseudomonadota</taxon>
        <taxon>Betaproteobacteria</taxon>
        <taxon>Rhodocyclales</taxon>
        <taxon>Rhodocyclaceae</taxon>
        <taxon>Propionivibrio</taxon>
    </lineage>
</organism>
<dbReference type="NCBIfam" id="NF037995">
    <property type="entry name" value="TRAP_S1"/>
    <property type="match status" value="1"/>
</dbReference>
<keyword evidence="1 2" id="KW-0732">Signal</keyword>
<dbReference type="EMBL" id="FNCY01000017">
    <property type="protein sequence ID" value="SDI37617.1"/>
    <property type="molecule type" value="Genomic_DNA"/>
</dbReference>
<keyword evidence="4" id="KW-1185">Reference proteome</keyword>
<evidence type="ECO:0000256" key="1">
    <source>
        <dbReference type="ARBA" id="ARBA00022729"/>
    </source>
</evidence>
<accession>A0A1G8K2M0</accession>